<keyword evidence="1" id="KW-0472">Membrane</keyword>
<evidence type="ECO:0000313" key="3">
    <source>
        <dbReference type="EMBL" id="PYE39189.1"/>
    </source>
</evidence>
<proteinExistence type="predicted"/>
<dbReference type="Proteomes" id="UP000247746">
    <property type="component" value="Unassembled WGS sequence"/>
</dbReference>
<protein>
    <submittedName>
        <fullName evidence="3">Uncharacterized protein</fullName>
    </submittedName>
</protein>
<dbReference type="EMBL" id="QJSU01000004">
    <property type="protein sequence ID" value="PYE39189.1"/>
    <property type="molecule type" value="Genomic_DNA"/>
</dbReference>
<dbReference type="AlphaFoldDB" id="A0A2V4UJZ0"/>
<organism evidence="3 4">
    <name type="scientific">Psychrobacter fozii</name>
    <dbReference type="NCBI Taxonomy" id="198480"/>
    <lineage>
        <taxon>Bacteria</taxon>
        <taxon>Pseudomonadati</taxon>
        <taxon>Pseudomonadota</taxon>
        <taxon>Gammaproteobacteria</taxon>
        <taxon>Moraxellales</taxon>
        <taxon>Moraxellaceae</taxon>
        <taxon>Psychrobacter</taxon>
    </lineage>
</organism>
<feature type="non-terminal residue" evidence="3">
    <location>
        <position position="52"/>
    </location>
</feature>
<gene>
    <name evidence="3" type="ORF">DFP82_1041</name>
    <name evidence="2" type="ORF">DFP82_1101</name>
</gene>
<dbReference type="EMBL" id="QJSU01000010">
    <property type="protein sequence ID" value="PYE37921.1"/>
    <property type="molecule type" value="Genomic_DNA"/>
</dbReference>
<name>A0A2V4UJZ0_9GAMM</name>
<accession>A0A2V4UJZ0</accession>
<evidence type="ECO:0000313" key="2">
    <source>
        <dbReference type="EMBL" id="PYE37921.1"/>
    </source>
</evidence>
<keyword evidence="4" id="KW-1185">Reference proteome</keyword>
<reference evidence="3 4" key="1">
    <citation type="submission" date="2018-06" db="EMBL/GenBank/DDBJ databases">
        <title>Genomic Encyclopedia of Type Strains, Phase III (KMG-III): the genomes of soil and plant-associated and newly described type strains.</title>
        <authorList>
            <person name="Whitman W."/>
        </authorList>
    </citation>
    <scope>NUCLEOTIDE SEQUENCE [LARGE SCALE GENOMIC DNA]</scope>
    <source>
        <strain evidence="3 4">CECT 5889</strain>
    </source>
</reference>
<keyword evidence="1" id="KW-1133">Transmembrane helix</keyword>
<feature type="transmembrane region" description="Helical" evidence="1">
    <location>
        <begin position="15"/>
        <end position="48"/>
    </location>
</feature>
<sequence length="52" mass="5495">MPPRILTHISPQQAFIISAIVIAIMGVTMIGFGWVPHLSLILAICVLLGIGA</sequence>
<comment type="caution">
    <text evidence="3">The sequence shown here is derived from an EMBL/GenBank/DDBJ whole genome shotgun (WGS) entry which is preliminary data.</text>
</comment>
<evidence type="ECO:0000256" key="1">
    <source>
        <dbReference type="SAM" id="Phobius"/>
    </source>
</evidence>
<evidence type="ECO:0000313" key="4">
    <source>
        <dbReference type="Proteomes" id="UP000247746"/>
    </source>
</evidence>
<keyword evidence="1" id="KW-0812">Transmembrane</keyword>